<evidence type="ECO:0000313" key="2">
    <source>
        <dbReference type="EMBL" id="UYM14085.1"/>
    </source>
</evidence>
<name>A0ABY6GN65_9GAMM</name>
<feature type="region of interest" description="Disordered" evidence="1">
    <location>
        <begin position="1"/>
        <end position="32"/>
    </location>
</feature>
<gene>
    <name evidence="2" type="ORF">NX720_14330</name>
</gene>
<dbReference type="EMBL" id="CP103300">
    <property type="protein sequence ID" value="UYM14085.1"/>
    <property type="molecule type" value="Genomic_DNA"/>
</dbReference>
<protein>
    <submittedName>
        <fullName evidence="2">Uncharacterized protein</fullName>
    </submittedName>
</protein>
<proteinExistence type="predicted"/>
<dbReference type="Proteomes" id="UP001163255">
    <property type="component" value="Chromosome"/>
</dbReference>
<keyword evidence="3" id="KW-1185">Reference proteome</keyword>
<sequence length="59" mass="6198">MSNISDAGWGLTPSFEADTGTSADTESSSPQVVSASDSLVCFCPNIRIDCLSKNEVIKD</sequence>
<evidence type="ECO:0000256" key="1">
    <source>
        <dbReference type="SAM" id="MobiDB-lite"/>
    </source>
</evidence>
<accession>A0ABY6GN65</accession>
<organism evidence="2 3">
    <name type="scientific">Endozoicomonas euniceicola</name>
    <dbReference type="NCBI Taxonomy" id="1234143"/>
    <lineage>
        <taxon>Bacteria</taxon>
        <taxon>Pseudomonadati</taxon>
        <taxon>Pseudomonadota</taxon>
        <taxon>Gammaproteobacteria</taxon>
        <taxon>Oceanospirillales</taxon>
        <taxon>Endozoicomonadaceae</taxon>
        <taxon>Endozoicomonas</taxon>
    </lineage>
</organism>
<evidence type="ECO:0000313" key="3">
    <source>
        <dbReference type="Proteomes" id="UP001163255"/>
    </source>
</evidence>
<dbReference type="RefSeq" id="WP_262595486.1">
    <property type="nucleotide sequence ID" value="NZ_CP103300.1"/>
</dbReference>
<reference evidence="2" key="1">
    <citation type="submission" date="2022-10" db="EMBL/GenBank/DDBJ databases">
        <title>Completed Genome Sequence of two octocoral isolated bacterium, Endozoicomonas euniceicola EF212T and Endozoicomonas gorgoniicola PS125T.</title>
        <authorList>
            <person name="Chiou Y.-J."/>
            <person name="Chen Y.-H."/>
        </authorList>
    </citation>
    <scope>NUCLEOTIDE SEQUENCE</scope>
    <source>
        <strain evidence="2">EF212</strain>
    </source>
</reference>